<comment type="similarity">
    <text evidence="9">Belongs to the FtsQ/DivIB family. FtsQ subfamily.</text>
</comment>
<keyword evidence="3 9" id="KW-0997">Cell inner membrane</keyword>
<sequence>MLSAIWNDDKLMSIIAGLFSALALVLLGYACIQWLIQRPVFELKRVELVGDVDRVNLIGFKANVLPKIEGTFFSANLQKVREQVEAQPWVRKAVVQRTWPSGLKINIQGHTPLALWGETRLVNTFGEVFSANLAEVGDDQKLSVLNGPAGSELLVSKMYVSSIEKLKGLGMWPARVELSDRYAWSIQTDTGITIELGREQENFSIEQKMDRLLAVYPKIQSQVMAVVQGIDLRYPRGVAVKGERLAVSKPTGVSSVKLN</sequence>
<comment type="subunit">
    <text evidence="9">Part of a complex composed of FtsB, FtsL and FtsQ.</text>
</comment>
<feature type="domain" description="POTRA" evidence="10">
    <location>
        <begin position="41"/>
        <end position="110"/>
    </location>
</feature>
<reference evidence="11 12" key="1">
    <citation type="submission" date="2023-10" db="EMBL/GenBank/DDBJ databases">
        <title>Complete Genome Sequence of Limnobacter thiooxidans CS-K2T, Isolated from freshwater lake sediments in Bavaria, Germany.</title>
        <authorList>
            <person name="Naruki M."/>
            <person name="Watanabe A."/>
            <person name="Warashina T."/>
            <person name="Morita T."/>
            <person name="Arakawa K."/>
        </authorList>
    </citation>
    <scope>NUCLEOTIDE SEQUENCE [LARGE SCALE GENOMIC DNA]</scope>
    <source>
        <strain evidence="11 12">CS-K2</strain>
    </source>
</reference>
<feature type="transmembrane region" description="Helical" evidence="9">
    <location>
        <begin position="12"/>
        <end position="36"/>
    </location>
</feature>
<dbReference type="PANTHER" id="PTHR35851:SF1">
    <property type="entry name" value="CELL DIVISION PROTEIN FTSQ"/>
    <property type="match status" value="1"/>
</dbReference>
<dbReference type="GO" id="GO:0043093">
    <property type="term" value="P:FtsZ-dependent cytokinesis"/>
    <property type="evidence" value="ECO:0007669"/>
    <property type="project" value="UniProtKB-UniRule"/>
</dbReference>
<dbReference type="InterPro" id="IPR013685">
    <property type="entry name" value="POTRA_FtsQ_type"/>
</dbReference>
<evidence type="ECO:0000256" key="4">
    <source>
        <dbReference type="ARBA" id="ARBA00022618"/>
    </source>
</evidence>
<comment type="subcellular location">
    <subcellularLocation>
        <location evidence="9">Cell inner membrane</location>
        <topology evidence="9">Single-pass type II membrane protein</topology>
    </subcellularLocation>
    <subcellularLocation>
        <location evidence="1">Membrane</location>
    </subcellularLocation>
    <text evidence="9">Localizes to the division septum.</text>
</comment>
<keyword evidence="7 9" id="KW-0472">Membrane</keyword>
<keyword evidence="6 9" id="KW-1133">Transmembrane helix</keyword>
<evidence type="ECO:0000256" key="3">
    <source>
        <dbReference type="ARBA" id="ARBA00022519"/>
    </source>
</evidence>
<dbReference type="GO" id="GO:0032153">
    <property type="term" value="C:cell division site"/>
    <property type="evidence" value="ECO:0007669"/>
    <property type="project" value="UniProtKB-UniRule"/>
</dbReference>
<dbReference type="PROSITE" id="PS51779">
    <property type="entry name" value="POTRA"/>
    <property type="match status" value="1"/>
</dbReference>
<dbReference type="EMBL" id="AP028947">
    <property type="protein sequence ID" value="BET24979.1"/>
    <property type="molecule type" value="Genomic_DNA"/>
</dbReference>
<evidence type="ECO:0000256" key="8">
    <source>
        <dbReference type="ARBA" id="ARBA00023306"/>
    </source>
</evidence>
<accession>A0AA86IXK8</accession>
<evidence type="ECO:0000256" key="9">
    <source>
        <dbReference type="HAMAP-Rule" id="MF_00911"/>
    </source>
</evidence>
<keyword evidence="4 9" id="KW-0132">Cell division</keyword>
<dbReference type="PANTHER" id="PTHR35851">
    <property type="entry name" value="CELL DIVISION PROTEIN FTSQ"/>
    <property type="match status" value="1"/>
</dbReference>
<evidence type="ECO:0000259" key="10">
    <source>
        <dbReference type="PROSITE" id="PS51779"/>
    </source>
</evidence>
<name>A0AA86IXK8_9BURK</name>
<dbReference type="InterPro" id="IPR005548">
    <property type="entry name" value="Cell_div_FtsQ/DivIB_C"/>
</dbReference>
<keyword evidence="2 9" id="KW-1003">Cell membrane</keyword>
<keyword evidence="12" id="KW-1185">Reference proteome</keyword>
<comment type="function">
    <text evidence="9">Essential cell division protein. May link together the upstream cell division proteins, which are predominantly cytoplasmic, with the downstream cell division proteins, which are predominantly periplasmic. May control correct divisome assembly.</text>
</comment>
<dbReference type="GO" id="GO:0005886">
    <property type="term" value="C:plasma membrane"/>
    <property type="evidence" value="ECO:0007669"/>
    <property type="project" value="UniProtKB-SubCell"/>
</dbReference>
<organism evidence="11 12">
    <name type="scientific">Limnobacter thiooxidans</name>
    <dbReference type="NCBI Taxonomy" id="131080"/>
    <lineage>
        <taxon>Bacteria</taxon>
        <taxon>Pseudomonadati</taxon>
        <taxon>Pseudomonadota</taxon>
        <taxon>Betaproteobacteria</taxon>
        <taxon>Burkholderiales</taxon>
        <taxon>Burkholderiaceae</taxon>
        <taxon>Limnobacter</taxon>
    </lineage>
</organism>
<dbReference type="Gene3D" id="3.40.50.11690">
    <property type="entry name" value="Cell division protein FtsQ/DivIB"/>
    <property type="match status" value="1"/>
</dbReference>
<evidence type="ECO:0000256" key="2">
    <source>
        <dbReference type="ARBA" id="ARBA00022475"/>
    </source>
</evidence>
<dbReference type="InterPro" id="IPR034746">
    <property type="entry name" value="POTRA"/>
</dbReference>
<evidence type="ECO:0000256" key="5">
    <source>
        <dbReference type="ARBA" id="ARBA00022692"/>
    </source>
</evidence>
<evidence type="ECO:0000313" key="12">
    <source>
        <dbReference type="Proteomes" id="UP001329151"/>
    </source>
</evidence>
<keyword evidence="8 9" id="KW-0131">Cell cycle</keyword>
<dbReference type="Gene3D" id="3.10.20.310">
    <property type="entry name" value="membrane protein fhac"/>
    <property type="match status" value="1"/>
</dbReference>
<dbReference type="Pfam" id="PF03799">
    <property type="entry name" value="FtsQ_DivIB_C"/>
    <property type="match status" value="1"/>
</dbReference>
<dbReference type="InterPro" id="IPR045335">
    <property type="entry name" value="FtsQ_C_sf"/>
</dbReference>
<dbReference type="Pfam" id="PF08478">
    <property type="entry name" value="POTRA_1"/>
    <property type="match status" value="1"/>
</dbReference>
<evidence type="ECO:0000313" key="11">
    <source>
        <dbReference type="EMBL" id="BET24979.1"/>
    </source>
</evidence>
<dbReference type="AlphaFoldDB" id="A0AA86IXK8"/>
<keyword evidence="5 9" id="KW-0812">Transmembrane</keyword>
<dbReference type="HAMAP" id="MF_00911">
    <property type="entry name" value="FtsQ_subfam"/>
    <property type="match status" value="1"/>
</dbReference>
<protein>
    <recommendedName>
        <fullName evidence="9">Cell division protein FtsQ</fullName>
    </recommendedName>
</protein>
<dbReference type="RefSeq" id="WP_130558500.1">
    <property type="nucleotide sequence ID" value="NZ_AP028947.1"/>
</dbReference>
<dbReference type="InterPro" id="IPR026579">
    <property type="entry name" value="FtsQ"/>
</dbReference>
<dbReference type="Proteomes" id="UP001329151">
    <property type="component" value="Chromosome"/>
</dbReference>
<dbReference type="GO" id="GO:0090529">
    <property type="term" value="P:cell septum assembly"/>
    <property type="evidence" value="ECO:0007669"/>
    <property type="project" value="InterPro"/>
</dbReference>
<dbReference type="KEGG" id="lto:RGQ30_04800"/>
<proteinExistence type="inferred from homology"/>
<evidence type="ECO:0000256" key="6">
    <source>
        <dbReference type="ARBA" id="ARBA00022989"/>
    </source>
</evidence>
<gene>
    <name evidence="9" type="primary">ftsQ</name>
    <name evidence="11" type="ORF">RGQ30_04800</name>
</gene>
<evidence type="ECO:0000256" key="7">
    <source>
        <dbReference type="ARBA" id="ARBA00023136"/>
    </source>
</evidence>
<evidence type="ECO:0000256" key="1">
    <source>
        <dbReference type="ARBA" id="ARBA00004370"/>
    </source>
</evidence>